<sequence>MVPSNHRECDQSSNRVVEQFGRELLLSVPPNSIILTRGDLPGNSLHYCQGVWPDVRLVDQEVTTFTLKMMTYNWYVAKLGQHHPGVYFSGRRWDPVHTEEKEPFSLEQFLSHNTQGAVLACFGLPDRDPSWERSYSHWLLGVCDHLVPAQEPFHPEEWTRHTLYIWTEPHNRVLGEGV</sequence>
<dbReference type="InterPro" id="IPR052724">
    <property type="entry name" value="GT117_domain-containing"/>
</dbReference>
<dbReference type="Proteomes" id="UP000314982">
    <property type="component" value="Unassembled WGS sequence"/>
</dbReference>
<dbReference type="GeneTree" id="ENSGT00390000013544"/>
<dbReference type="AlphaFoldDB" id="A0A4W5MXC3"/>
<reference evidence="2" key="1">
    <citation type="submission" date="2018-06" db="EMBL/GenBank/DDBJ databases">
        <title>Genome assembly of Danube salmon.</title>
        <authorList>
            <person name="Macqueen D.J."/>
            <person name="Gundappa M.K."/>
        </authorList>
    </citation>
    <scope>NUCLEOTIDE SEQUENCE [LARGE SCALE GENOMIC DNA]</scope>
</reference>
<dbReference type="Ensembl" id="ENSHHUT00000044682.1">
    <property type="protein sequence ID" value="ENSHHUP00000043062.1"/>
    <property type="gene ID" value="ENSHHUG00000026481.1"/>
</dbReference>
<proteinExistence type="predicted"/>
<name>A0A4W5MXC3_9TELE</name>
<reference evidence="1" key="3">
    <citation type="submission" date="2025-09" db="UniProtKB">
        <authorList>
            <consortium name="Ensembl"/>
        </authorList>
    </citation>
    <scope>IDENTIFICATION</scope>
</reference>
<protein>
    <submittedName>
        <fullName evidence="1">Uncharacterized protein</fullName>
    </submittedName>
</protein>
<dbReference type="PANTHER" id="PTHR16214:SF3">
    <property type="entry name" value="TRANSMEMBRANE PROTEIN 260"/>
    <property type="match status" value="1"/>
</dbReference>
<accession>A0A4W5MXC3</accession>
<evidence type="ECO:0000313" key="1">
    <source>
        <dbReference type="Ensembl" id="ENSHHUP00000043062.1"/>
    </source>
</evidence>
<dbReference type="PANTHER" id="PTHR16214">
    <property type="entry name" value="TRANSMEMBRANE PROTEIN 260"/>
    <property type="match status" value="1"/>
</dbReference>
<organism evidence="1 2">
    <name type="scientific">Hucho hucho</name>
    <name type="common">huchen</name>
    <dbReference type="NCBI Taxonomy" id="62062"/>
    <lineage>
        <taxon>Eukaryota</taxon>
        <taxon>Metazoa</taxon>
        <taxon>Chordata</taxon>
        <taxon>Craniata</taxon>
        <taxon>Vertebrata</taxon>
        <taxon>Euteleostomi</taxon>
        <taxon>Actinopterygii</taxon>
        <taxon>Neopterygii</taxon>
        <taxon>Teleostei</taxon>
        <taxon>Protacanthopterygii</taxon>
        <taxon>Salmoniformes</taxon>
        <taxon>Salmonidae</taxon>
        <taxon>Salmoninae</taxon>
        <taxon>Hucho</taxon>
    </lineage>
</organism>
<reference evidence="1" key="2">
    <citation type="submission" date="2025-08" db="UniProtKB">
        <authorList>
            <consortium name="Ensembl"/>
        </authorList>
    </citation>
    <scope>IDENTIFICATION</scope>
</reference>
<keyword evidence="2" id="KW-1185">Reference proteome</keyword>
<evidence type="ECO:0000313" key="2">
    <source>
        <dbReference type="Proteomes" id="UP000314982"/>
    </source>
</evidence>